<evidence type="ECO:0000256" key="6">
    <source>
        <dbReference type="ARBA" id="ARBA00022827"/>
    </source>
</evidence>
<dbReference type="EMBL" id="LQNU01000112">
    <property type="protein sequence ID" value="KZE73361.1"/>
    <property type="molecule type" value="Genomic_DNA"/>
</dbReference>
<accession>A0A163UIB2</accession>
<keyword evidence="7 10" id="KW-0460">Magnesium</keyword>
<dbReference type="Gene3D" id="3.10.520.10">
    <property type="entry name" value="ApbE-like domains"/>
    <property type="match status" value="1"/>
</dbReference>
<reference evidence="12 13" key="1">
    <citation type="submission" date="2016-01" db="EMBL/GenBank/DDBJ databases">
        <title>Whole genome sequencing of Myroides marinus L41.</title>
        <authorList>
            <person name="Hong K.W."/>
        </authorList>
    </citation>
    <scope>NUCLEOTIDE SEQUENCE [LARGE SCALE GENOMIC DNA]</scope>
    <source>
        <strain evidence="12 13">L41</strain>
    </source>
</reference>
<dbReference type="EC" id="2.7.1.180" evidence="1 10"/>
<keyword evidence="4 10" id="KW-0808">Transferase</keyword>
<evidence type="ECO:0000313" key="12">
    <source>
        <dbReference type="EMBL" id="KZE73361.1"/>
    </source>
</evidence>
<evidence type="ECO:0000313" key="13">
    <source>
        <dbReference type="Proteomes" id="UP000076630"/>
    </source>
</evidence>
<evidence type="ECO:0000256" key="3">
    <source>
        <dbReference type="ARBA" id="ARBA00022630"/>
    </source>
</evidence>
<gene>
    <name evidence="12" type="ORF">AV926_18430</name>
</gene>
<dbReference type="AlphaFoldDB" id="A0A163UIB2"/>
<evidence type="ECO:0000256" key="1">
    <source>
        <dbReference type="ARBA" id="ARBA00011955"/>
    </source>
</evidence>
<dbReference type="SUPFAM" id="SSF143631">
    <property type="entry name" value="ApbE-like"/>
    <property type="match status" value="1"/>
</dbReference>
<feature type="binding site" evidence="11">
    <location>
        <position position="267"/>
    </location>
    <ligand>
        <name>Mg(2+)</name>
        <dbReference type="ChEBI" id="CHEBI:18420"/>
    </ligand>
</feature>
<dbReference type="InterPro" id="IPR003374">
    <property type="entry name" value="ApbE-like_sf"/>
</dbReference>
<organism evidence="12 13">
    <name type="scientific">Myroides marinus</name>
    <dbReference type="NCBI Taxonomy" id="703342"/>
    <lineage>
        <taxon>Bacteria</taxon>
        <taxon>Pseudomonadati</taxon>
        <taxon>Bacteroidota</taxon>
        <taxon>Flavobacteriia</taxon>
        <taxon>Flavobacteriales</taxon>
        <taxon>Flavobacteriaceae</taxon>
        <taxon>Myroides</taxon>
    </lineage>
</organism>
<comment type="catalytic activity">
    <reaction evidence="9 10">
        <text>L-threonyl-[protein] + FAD = FMN-L-threonyl-[protein] + AMP + H(+)</text>
        <dbReference type="Rhea" id="RHEA:36847"/>
        <dbReference type="Rhea" id="RHEA-COMP:11060"/>
        <dbReference type="Rhea" id="RHEA-COMP:11061"/>
        <dbReference type="ChEBI" id="CHEBI:15378"/>
        <dbReference type="ChEBI" id="CHEBI:30013"/>
        <dbReference type="ChEBI" id="CHEBI:57692"/>
        <dbReference type="ChEBI" id="CHEBI:74257"/>
        <dbReference type="ChEBI" id="CHEBI:456215"/>
        <dbReference type="EC" id="2.7.1.180"/>
    </reaction>
</comment>
<name>A0A163UIB2_9FLAO</name>
<keyword evidence="3 10" id="KW-0285">Flavoprotein</keyword>
<proteinExistence type="inferred from homology"/>
<evidence type="ECO:0000256" key="5">
    <source>
        <dbReference type="ARBA" id="ARBA00022723"/>
    </source>
</evidence>
<protein>
    <recommendedName>
        <fullName evidence="2 10">FAD:protein FMN transferase</fullName>
        <ecNumber evidence="1 10">2.7.1.180</ecNumber>
    </recommendedName>
    <alternativeName>
        <fullName evidence="8 10">Flavin transferase</fullName>
    </alternativeName>
</protein>
<dbReference type="GO" id="GO:0046872">
    <property type="term" value="F:metal ion binding"/>
    <property type="evidence" value="ECO:0007669"/>
    <property type="project" value="UniProtKB-UniRule"/>
</dbReference>
<dbReference type="Pfam" id="PF02424">
    <property type="entry name" value="ApbE"/>
    <property type="match status" value="1"/>
</dbReference>
<comment type="caution">
    <text evidence="12">The sequence shown here is derived from an EMBL/GenBank/DDBJ whole genome shotgun (WGS) entry which is preliminary data.</text>
</comment>
<evidence type="ECO:0000256" key="11">
    <source>
        <dbReference type="PIRSR" id="PIRSR006268-2"/>
    </source>
</evidence>
<evidence type="ECO:0000256" key="4">
    <source>
        <dbReference type="ARBA" id="ARBA00022679"/>
    </source>
</evidence>
<keyword evidence="6 10" id="KW-0274">FAD</keyword>
<sequence length="302" mass="34653">MKMPLTASKEYITQTRFIFHCHVKIKIPLVYGEHVLNQCFDLLHDIDKRYNSYQSGSYFDQINKSSGTWVLVDQQCIELLEVLLHVSDLTKGGFDITCMPLLRLWGFYQSFNEDIPSPKDLQECLERVNYQTILIKENYVKIAKGQEIVTGSFLKAFAVDKVIDFLKKQNITDAIINAGGSTIMGINDNTHESWTINVSDPFKDKNFYKNESISNQCFSISGRANNNLVIQGKTYGHILNPINGLPVTTRQVEVISKKAFIGDVLSTAIFALNQDQVETTIDRLKKYFEFEYYRIEDNNENI</sequence>
<dbReference type="PIRSF" id="PIRSF006268">
    <property type="entry name" value="ApbE"/>
    <property type="match status" value="1"/>
</dbReference>
<evidence type="ECO:0000256" key="2">
    <source>
        <dbReference type="ARBA" id="ARBA00016337"/>
    </source>
</evidence>
<feature type="binding site" evidence="11">
    <location>
        <position position="263"/>
    </location>
    <ligand>
        <name>Mg(2+)</name>
        <dbReference type="ChEBI" id="CHEBI:18420"/>
    </ligand>
</feature>
<dbReference type="Proteomes" id="UP000076630">
    <property type="component" value="Unassembled WGS sequence"/>
</dbReference>
<evidence type="ECO:0000256" key="8">
    <source>
        <dbReference type="ARBA" id="ARBA00031306"/>
    </source>
</evidence>
<dbReference type="InterPro" id="IPR024932">
    <property type="entry name" value="ApbE"/>
</dbReference>
<evidence type="ECO:0000256" key="9">
    <source>
        <dbReference type="ARBA" id="ARBA00048540"/>
    </source>
</evidence>
<keyword evidence="5 10" id="KW-0479">Metal-binding</keyword>
<dbReference type="PANTHER" id="PTHR30040:SF2">
    <property type="entry name" value="FAD:PROTEIN FMN TRANSFERASE"/>
    <property type="match status" value="1"/>
</dbReference>
<comment type="cofactor">
    <cofactor evidence="11">
        <name>Mg(2+)</name>
        <dbReference type="ChEBI" id="CHEBI:18420"/>
    </cofactor>
    <cofactor evidence="11">
        <name>Mn(2+)</name>
        <dbReference type="ChEBI" id="CHEBI:29035"/>
    </cofactor>
    <text evidence="11">Magnesium. Can also use manganese.</text>
</comment>
<evidence type="ECO:0000256" key="10">
    <source>
        <dbReference type="PIRNR" id="PIRNR006268"/>
    </source>
</evidence>
<dbReference type="GO" id="GO:0016740">
    <property type="term" value="F:transferase activity"/>
    <property type="evidence" value="ECO:0007669"/>
    <property type="project" value="UniProtKB-UniRule"/>
</dbReference>
<comment type="similarity">
    <text evidence="10">Belongs to the ApbE family.</text>
</comment>
<feature type="binding site" evidence="11">
    <location>
        <position position="152"/>
    </location>
    <ligand>
        <name>Mg(2+)</name>
        <dbReference type="ChEBI" id="CHEBI:18420"/>
    </ligand>
</feature>
<evidence type="ECO:0000256" key="7">
    <source>
        <dbReference type="ARBA" id="ARBA00022842"/>
    </source>
</evidence>
<keyword evidence="13" id="KW-1185">Reference proteome</keyword>
<dbReference type="PANTHER" id="PTHR30040">
    <property type="entry name" value="THIAMINE BIOSYNTHESIS LIPOPROTEIN APBE"/>
    <property type="match status" value="1"/>
</dbReference>